<gene>
    <name evidence="2" type="ORF">F2Y10_02735</name>
</gene>
<evidence type="ECO:0000313" key="3">
    <source>
        <dbReference type="Proteomes" id="UP000322940"/>
    </source>
</evidence>
<reference evidence="2 3" key="1">
    <citation type="journal article" date="2019" name="Nat. Med.">
        <title>A library of human gut bacterial isolates paired with longitudinal multiomics data enables mechanistic microbiome research.</title>
        <authorList>
            <person name="Poyet M."/>
            <person name="Groussin M."/>
            <person name="Gibbons S.M."/>
            <person name="Avila-Pacheco J."/>
            <person name="Jiang X."/>
            <person name="Kearney S.M."/>
            <person name="Perrotta A.R."/>
            <person name="Berdy B."/>
            <person name="Zhao S."/>
            <person name="Lieberman T.D."/>
            <person name="Swanson P.K."/>
            <person name="Smith M."/>
            <person name="Roesemann S."/>
            <person name="Alexander J.E."/>
            <person name="Rich S.A."/>
            <person name="Livny J."/>
            <person name="Vlamakis H."/>
            <person name="Clish C."/>
            <person name="Bullock K."/>
            <person name="Deik A."/>
            <person name="Scott J."/>
            <person name="Pierce K.A."/>
            <person name="Xavier R.J."/>
            <person name="Alm E.J."/>
        </authorList>
    </citation>
    <scope>NUCLEOTIDE SEQUENCE [LARGE SCALE GENOMIC DNA]</scope>
    <source>
        <strain evidence="2 3">BIOML-A266</strain>
    </source>
</reference>
<accession>A0A5B3H6L2</accession>
<proteinExistence type="predicted"/>
<organism evidence="2 3">
    <name type="scientific">Alistipes onderdonkii</name>
    <dbReference type="NCBI Taxonomy" id="328813"/>
    <lineage>
        <taxon>Bacteria</taxon>
        <taxon>Pseudomonadati</taxon>
        <taxon>Bacteroidota</taxon>
        <taxon>Bacteroidia</taxon>
        <taxon>Bacteroidales</taxon>
        <taxon>Rikenellaceae</taxon>
        <taxon>Alistipes</taxon>
    </lineage>
</organism>
<dbReference type="Pfam" id="PF08867">
    <property type="entry name" value="FRG"/>
    <property type="match status" value="1"/>
</dbReference>
<dbReference type="RefSeq" id="WP_014775544.1">
    <property type="nucleotide sequence ID" value="NZ_AP025562.1"/>
</dbReference>
<dbReference type="Proteomes" id="UP000322940">
    <property type="component" value="Unassembled WGS sequence"/>
</dbReference>
<feature type="domain" description="FRG" evidence="1">
    <location>
        <begin position="35"/>
        <end position="153"/>
    </location>
</feature>
<comment type="caution">
    <text evidence="2">The sequence shown here is derived from an EMBL/GenBank/DDBJ whole genome shotgun (WGS) entry which is preliminary data.</text>
</comment>
<name>A0A5B3H6L2_9BACT</name>
<sequence>MELDLNIDSNGNVIVNTLSEYVAYISQLQAANEGSNERFFFRGQSNKNWDVRPCLFRENNLTIESDIISEACARAPFEFGGRSAFERLTKLQHYGLPTRMLDVTLNPLVALYFACAKCEDKENYDKNYKESDTIDVDSDHSFDNEYDVDGAVYYRRAYGHKHNSDDIDLLARIAEMDFSGDIVLHQLVEKLGLRSQIKQAEDFEELAKVMQNAYFVISTFNNERLIRQSGAFLLSGSINIQLNKSDYGASRIEKSSCSLNSQFASERIIIPAGSKESLLEELNFYNINQGALFPELEHQMAYIKYSMCKSNVRSASSFEKIDFDAIKAEESKESVEIAESVVREELVDKAIYDIISQYISDDAIKQNVLRIITRQTEYIDWANKEATISDLRRKIKRSLSLQSISSDVATQSARNMVSQLVNLYVKK</sequence>
<dbReference type="GeneID" id="59807871"/>
<evidence type="ECO:0000259" key="1">
    <source>
        <dbReference type="SMART" id="SM00901"/>
    </source>
</evidence>
<protein>
    <submittedName>
        <fullName evidence="2">FRG domain-containing protein</fullName>
    </submittedName>
</protein>
<dbReference type="InterPro" id="IPR014966">
    <property type="entry name" value="FRG-dom"/>
</dbReference>
<dbReference type="EMBL" id="VVXH01000002">
    <property type="protein sequence ID" value="KAA2380379.1"/>
    <property type="molecule type" value="Genomic_DNA"/>
</dbReference>
<dbReference type="SMART" id="SM00901">
    <property type="entry name" value="FRG"/>
    <property type="match status" value="1"/>
</dbReference>
<dbReference type="AlphaFoldDB" id="A0A5B3H6L2"/>
<evidence type="ECO:0000313" key="2">
    <source>
        <dbReference type="EMBL" id="KAA2380379.1"/>
    </source>
</evidence>